<dbReference type="SFLD" id="SFLDG01017">
    <property type="entry name" value="Polyprenyl_Transferase_Like"/>
    <property type="match status" value="1"/>
</dbReference>
<dbReference type="PROSITE" id="PS00444">
    <property type="entry name" value="POLYPRENYL_SYNTHASE_2"/>
    <property type="match status" value="1"/>
</dbReference>
<dbReference type="InterPro" id="IPR033749">
    <property type="entry name" value="Polyprenyl_synt_CS"/>
</dbReference>
<dbReference type="PROSITE" id="PS00723">
    <property type="entry name" value="POLYPRENYL_SYNTHASE_1"/>
    <property type="match status" value="1"/>
</dbReference>
<dbReference type="AlphaFoldDB" id="A0A2T0SXD0"/>
<dbReference type="SUPFAM" id="SSF48576">
    <property type="entry name" value="Terpenoid synthases"/>
    <property type="match status" value="1"/>
</dbReference>
<dbReference type="PANTHER" id="PTHR12001">
    <property type="entry name" value="GERANYLGERANYL PYROPHOSPHATE SYNTHASE"/>
    <property type="match status" value="1"/>
</dbReference>
<protein>
    <submittedName>
        <fullName evidence="4">Geranylgeranyl diphosphate synthase type I</fullName>
    </submittedName>
</protein>
<evidence type="ECO:0000313" key="5">
    <source>
        <dbReference type="Proteomes" id="UP000239494"/>
    </source>
</evidence>
<dbReference type="EMBL" id="PVTF01000009">
    <property type="protein sequence ID" value="PRY38050.1"/>
    <property type="molecule type" value="Genomic_DNA"/>
</dbReference>
<keyword evidence="5" id="KW-1185">Reference proteome</keyword>
<dbReference type="Proteomes" id="UP000239494">
    <property type="component" value="Unassembled WGS sequence"/>
</dbReference>
<keyword evidence="2" id="KW-0460">Magnesium</keyword>
<reference evidence="4 5" key="1">
    <citation type="submission" date="2018-03" db="EMBL/GenBank/DDBJ databases">
        <title>Genomic Encyclopedia of Archaeal and Bacterial Type Strains, Phase II (KMG-II): from individual species to whole genera.</title>
        <authorList>
            <person name="Goeker M."/>
        </authorList>
    </citation>
    <scope>NUCLEOTIDE SEQUENCE [LARGE SCALE GENOMIC DNA]</scope>
    <source>
        <strain evidence="4 5">DSM 44720</strain>
    </source>
</reference>
<proteinExistence type="inferred from homology"/>
<gene>
    <name evidence="4" type="ORF">CLV43_109270</name>
</gene>
<dbReference type="OrthoDB" id="4497239at2"/>
<comment type="caution">
    <text evidence="4">The sequence shown here is derived from an EMBL/GenBank/DDBJ whole genome shotgun (WGS) entry which is preliminary data.</text>
</comment>
<evidence type="ECO:0000313" key="4">
    <source>
        <dbReference type="EMBL" id="PRY38050.1"/>
    </source>
</evidence>
<dbReference type="InterPro" id="IPR008949">
    <property type="entry name" value="Isoprenoid_synthase_dom_sf"/>
</dbReference>
<name>A0A2T0SXD0_9PSEU</name>
<keyword evidence="3" id="KW-0808">Transferase</keyword>
<dbReference type="PANTHER" id="PTHR12001:SF86">
    <property type="entry name" value="GERANYLGERANYL DIPHOSPHATE SYNTHASE"/>
    <property type="match status" value="1"/>
</dbReference>
<evidence type="ECO:0000256" key="2">
    <source>
        <dbReference type="ARBA" id="ARBA00022842"/>
    </source>
</evidence>
<sequence>MTTAGLSPQFRTAREAVAWCRATVTPALRREVDLLPATMRAIAGYHFGWLDRHGAPDTGDPGKAVRPALVVLAARAVGADPGTAVPAAVAVELVHNFSLLHDDVMDRDPVRRHRPTAWTVFGESAAVLAGDALLAAAPRALGRSPVLVGTTAFDWLAQGVLDLCEGQAADLAFESRADVGLDECLRMAAGKTGTLLGLACALGGLVGGADHVRIGHLRAFGDHLGLAYQLVDDLLGVWGDPLATGKPVGADLLSRKKSLLAVAALTSGTAAAQELAALYRRERPLEPAEVPLLAALVEGTGAREWARTRLAHELGEATRHLAAADPGEGAADALLDLARHVVGRDR</sequence>
<dbReference type="SFLD" id="SFLDS00005">
    <property type="entry name" value="Isoprenoid_Synthase_Type_I"/>
    <property type="match status" value="1"/>
</dbReference>
<keyword evidence="1" id="KW-0479">Metal-binding</keyword>
<dbReference type="GO" id="GO:0004659">
    <property type="term" value="F:prenyltransferase activity"/>
    <property type="evidence" value="ECO:0007669"/>
    <property type="project" value="InterPro"/>
</dbReference>
<evidence type="ECO:0000256" key="3">
    <source>
        <dbReference type="RuleBase" id="RU004466"/>
    </source>
</evidence>
<dbReference type="Pfam" id="PF00348">
    <property type="entry name" value="polyprenyl_synt"/>
    <property type="match status" value="1"/>
</dbReference>
<accession>A0A2T0SXD0</accession>
<dbReference type="Gene3D" id="1.10.600.10">
    <property type="entry name" value="Farnesyl Diphosphate Synthase"/>
    <property type="match status" value="1"/>
</dbReference>
<dbReference type="GO" id="GO:0008299">
    <property type="term" value="P:isoprenoid biosynthetic process"/>
    <property type="evidence" value="ECO:0007669"/>
    <property type="project" value="InterPro"/>
</dbReference>
<dbReference type="CDD" id="cd00685">
    <property type="entry name" value="Trans_IPPS_HT"/>
    <property type="match status" value="1"/>
</dbReference>
<comment type="similarity">
    <text evidence="3">Belongs to the FPP/GGPP synthase family.</text>
</comment>
<dbReference type="InterPro" id="IPR000092">
    <property type="entry name" value="Polyprenyl_synt"/>
</dbReference>
<organism evidence="4 5">
    <name type="scientific">Umezawaea tangerina</name>
    <dbReference type="NCBI Taxonomy" id="84725"/>
    <lineage>
        <taxon>Bacteria</taxon>
        <taxon>Bacillati</taxon>
        <taxon>Actinomycetota</taxon>
        <taxon>Actinomycetes</taxon>
        <taxon>Pseudonocardiales</taxon>
        <taxon>Pseudonocardiaceae</taxon>
        <taxon>Umezawaea</taxon>
    </lineage>
</organism>
<evidence type="ECO:0000256" key="1">
    <source>
        <dbReference type="ARBA" id="ARBA00022723"/>
    </source>
</evidence>
<dbReference type="RefSeq" id="WP_106191046.1">
    <property type="nucleotide sequence ID" value="NZ_PVTF01000009.1"/>
</dbReference>
<dbReference type="GO" id="GO:0046872">
    <property type="term" value="F:metal ion binding"/>
    <property type="evidence" value="ECO:0007669"/>
    <property type="project" value="UniProtKB-KW"/>
</dbReference>